<gene>
    <name evidence="3" type="ordered locus">Msil_2080</name>
</gene>
<dbReference type="AlphaFoldDB" id="B8ERG7"/>
<proteinExistence type="predicted"/>
<protein>
    <submittedName>
        <fullName evidence="3">Flavin reductase domain protein FMN-binding</fullName>
    </submittedName>
</protein>
<feature type="domain" description="Flavin reductase like" evidence="2">
    <location>
        <begin position="27"/>
        <end position="174"/>
    </location>
</feature>
<dbReference type="GO" id="GO:0010181">
    <property type="term" value="F:FMN binding"/>
    <property type="evidence" value="ECO:0007669"/>
    <property type="project" value="InterPro"/>
</dbReference>
<dbReference type="RefSeq" id="WP_012591089.1">
    <property type="nucleotide sequence ID" value="NC_011666.1"/>
</dbReference>
<dbReference type="InterPro" id="IPR012349">
    <property type="entry name" value="Split_barrel_FMN-bd"/>
</dbReference>
<evidence type="ECO:0000313" key="4">
    <source>
        <dbReference type="Proteomes" id="UP000002257"/>
    </source>
</evidence>
<dbReference type="HOGENOM" id="CLU_059021_2_2_5"/>
<dbReference type="PANTHER" id="PTHR30466:SF1">
    <property type="entry name" value="FMN REDUCTASE (NADH) RUTF"/>
    <property type="match status" value="1"/>
</dbReference>
<evidence type="ECO:0000259" key="2">
    <source>
        <dbReference type="SMART" id="SM00903"/>
    </source>
</evidence>
<organism evidence="3 4">
    <name type="scientific">Methylocella silvestris (strain DSM 15510 / CIP 108128 / LMG 27833 / NCIMB 13906 / BL2)</name>
    <dbReference type="NCBI Taxonomy" id="395965"/>
    <lineage>
        <taxon>Bacteria</taxon>
        <taxon>Pseudomonadati</taxon>
        <taxon>Pseudomonadota</taxon>
        <taxon>Alphaproteobacteria</taxon>
        <taxon>Hyphomicrobiales</taxon>
        <taxon>Beijerinckiaceae</taxon>
        <taxon>Methylocella</taxon>
    </lineage>
</organism>
<keyword evidence="1" id="KW-0560">Oxidoreductase</keyword>
<dbReference type="STRING" id="395965.Msil_2080"/>
<dbReference type="InterPro" id="IPR002563">
    <property type="entry name" value="Flavin_Rdtase-like_dom"/>
</dbReference>
<accession>B8ERG7</accession>
<dbReference type="OrthoDB" id="9789254at2"/>
<dbReference type="InterPro" id="IPR050268">
    <property type="entry name" value="NADH-dep_flavin_reductase"/>
</dbReference>
<keyword evidence="4" id="KW-1185">Reference proteome</keyword>
<dbReference type="Pfam" id="PF01613">
    <property type="entry name" value="Flavin_Reduct"/>
    <property type="match status" value="1"/>
</dbReference>
<dbReference type="GO" id="GO:0006208">
    <property type="term" value="P:pyrimidine nucleobase catabolic process"/>
    <property type="evidence" value="ECO:0007669"/>
    <property type="project" value="TreeGrafter"/>
</dbReference>
<reference evidence="3 4" key="1">
    <citation type="journal article" date="2010" name="J. Bacteriol.">
        <title>Complete genome sequence of the aerobic facultative methanotroph Methylocella silvestris BL2.</title>
        <authorList>
            <person name="Chen Y."/>
            <person name="Crombie A."/>
            <person name="Rahman M.T."/>
            <person name="Dedysh S.N."/>
            <person name="Liesack W."/>
            <person name="Stott M.B."/>
            <person name="Alam M."/>
            <person name="Theisen A.R."/>
            <person name="Murrell J.C."/>
            <person name="Dunfield P.F."/>
        </authorList>
    </citation>
    <scope>NUCLEOTIDE SEQUENCE [LARGE SCALE GENOMIC DNA]</scope>
    <source>
        <strain evidence="4">DSM 15510 / CIP 108128 / LMG 27833 / NCIMB 13906 / BL2</strain>
    </source>
</reference>
<evidence type="ECO:0000313" key="3">
    <source>
        <dbReference type="EMBL" id="ACK51019.1"/>
    </source>
</evidence>
<dbReference type="SUPFAM" id="SSF50475">
    <property type="entry name" value="FMN-binding split barrel"/>
    <property type="match status" value="1"/>
</dbReference>
<dbReference type="Proteomes" id="UP000002257">
    <property type="component" value="Chromosome"/>
</dbReference>
<dbReference type="GO" id="GO:0042602">
    <property type="term" value="F:riboflavin reductase (NADPH) activity"/>
    <property type="evidence" value="ECO:0007669"/>
    <property type="project" value="TreeGrafter"/>
</dbReference>
<dbReference type="PANTHER" id="PTHR30466">
    <property type="entry name" value="FLAVIN REDUCTASE"/>
    <property type="match status" value="1"/>
</dbReference>
<dbReference type="KEGG" id="msl:Msil_2080"/>
<name>B8ERG7_METSB</name>
<evidence type="ECO:0000256" key="1">
    <source>
        <dbReference type="ARBA" id="ARBA00023002"/>
    </source>
</evidence>
<dbReference type="SMART" id="SM00903">
    <property type="entry name" value="Flavin_Reduct"/>
    <property type="match status" value="1"/>
</dbReference>
<dbReference type="Gene3D" id="2.30.110.10">
    <property type="entry name" value="Electron Transport, Fmn-binding Protein, Chain A"/>
    <property type="match status" value="1"/>
</dbReference>
<dbReference type="eggNOG" id="COG1853">
    <property type="taxonomic scope" value="Bacteria"/>
</dbReference>
<dbReference type="EMBL" id="CP001280">
    <property type="protein sequence ID" value="ACK51019.1"/>
    <property type="molecule type" value="Genomic_DNA"/>
</dbReference>
<sequence length="175" mass="18431">MAEIFDGAAIAAPVGHAPDSARFREAMSRVAASVHIVTTDGPAGLGGITATSMASISADPPMLLFCINKVSASAGRMIENGVFCINTLTPEHRELADVFAGRGDHTLEQRFARGDWRRLSTGAPVLNAAVASFDCRLVEAKEVGTHIVMIGLVEAVAYGPAAHSLAYVHRGYRTL</sequence>